<keyword evidence="5 13" id="KW-0808">Transferase</keyword>
<dbReference type="Pfam" id="PF06968">
    <property type="entry name" value="BATS"/>
    <property type="match status" value="1"/>
</dbReference>
<dbReference type="SFLD" id="SFLDG01060">
    <property type="entry name" value="BATS_domain_containing"/>
    <property type="match status" value="1"/>
</dbReference>
<dbReference type="InterPro" id="IPR007197">
    <property type="entry name" value="rSAM"/>
</dbReference>
<evidence type="ECO:0000256" key="5">
    <source>
        <dbReference type="ARBA" id="ARBA00022679"/>
    </source>
</evidence>
<proteinExistence type="inferred from homology"/>
<dbReference type="GO" id="GO:0004076">
    <property type="term" value="F:biotin synthase activity"/>
    <property type="evidence" value="ECO:0007669"/>
    <property type="project" value="UniProtKB-EC"/>
</dbReference>
<evidence type="ECO:0000256" key="8">
    <source>
        <dbReference type="ARBA" id="ARBA00022723"/>
    </source>
</evidence>
<dbReference type="InterPro" id="IPR010722">
    <property type="entry name" value="BATS_dom"/>
</dbReference>
<dbReference type="Proteomes" id="UP001194469">
    <property type="component" value="Unassembled WGS sequence"/>
</dbReference>
<dbReference type="SFLD" id="SFLDS00029">
    <property type="entry name" value="Radical_SAM"/>
    <property type="match status" value="1"/>
</dbReference>
<evidence type="ECO:0000256" key="10">
    <source>
        <dbReference type="ARBA" id="ARBA00023004"/>
    </source>
</evidence>
<dbReference type="PANTHER" id="PTHR22976">
    <property type="entry name" value="BIOTIN SYNTHASE"/>
    <property type="match status" value="1"/>
</dbReference>
<dbReference type="InterPro" id="IPR002684">
    <property type="entry name" value="Biotin_synth/BioAB"/>
</dbReference>
<comment type="function">
    <text evidence="13">Catalyzes the conversion of dethiobiotin (DTB) to biotin by the insertion of a sulfur atom into dethiobiotin via a radical-based mechanism.</text>
</comment>
<dbReference type="EC" id="2.8.1.6" evidence="3 13"/>
<keyword evidence="16" id="KW-1185">Reference proteome</keyword>
<dbReference type="EMBL" id="VRYY01000251">
    <property type="protein sequence ID" value="MBG3877257.1"/>
    <property type="molecule type" value="Genomic_DNA"/>
</dbReference>
<comment type="caution">
    <text evidence="13">Lacks conserved residue(s) required for the propagation of feature annotation.</text>
</comment>
<dbReference type="InterPro" id="IPR024177">
    <property type="entry name" value="Biotin_synthase"/>
</dbReference>
<feature type="binding site" evidence="13">
    <location>
        <position position="88"/>
    </location>
    <ligand>
        <name>[4Fe-4S] cluster</name>
        <dbReference type="ChEBI" id="CHEBI:49883"/>
        <note>4Fe-4S-S-AdoMet</note>
    </ligand>
</feature>
<dbReference type="CDD" id="cd01335">
    <property type="entry name" value="Radical_SAM"/>
    <property type="match status" value="1"/>
</dbReference>
<feature type="binding site" evidence="13">
    <location>
        <position position="164"/>
    </location>
    <ligand>
        <name>[2Fe-2S] cluster</name>
        <dbReference type="ChEBI" id="CHEBI:190135"/>
    </ligand>
</feature>
<dbReference type="RefSeq" id="WP_196609246.1">
    <property type="nucleotide sequence ID" value="NZ_VRYY01000251.1"/>
</dbReference>
<evidence type="ECO:0000256" key="3">
    <source>
        <dbReference type="ARBA" id="ARBA00012236"/>
    </source>
</evidence>
<comment type="similarity">
    <text evidence="2 13">Belongs to the radical SAM superfamily. Biotin synthase family.</text>
</comment>
<dbReference type="NCBIfam" id="TIGR00433">
    <property type="entry name" value="bioB"/>
    <property type="match status" value="1"/>
</dbReference>
<evidence type="ECO:0000259" key="14">
    <source>
        <dbReference type="PROSITE" id="PS51918"/>
    </source>
</evidence>
<feature type="binding site" evidence="13">
    <location>
        <position position="233"/>
    </location>
    <ligand>
        <name>[2Fe-2S] cluster</name>
        <dbReference type="ChEBI" id="CHEBI:190135"/>
    </ligand>
</feature>
<dbReference type="SUPFAM" id="SSF102114">
    <property type="entry name" value="Radical SAM enzymes"/>
    <property type="match status" value="1"/>
</dbReference>
<dbReference type="HAMAP" id="MF_01694">
    <property type="entry name" value="BioB"/>
    <property type="match status" value="1"/>
</dbReference>
<comment type="caution">
    <text evidence="15">The sequence shown here is derived from an EMBL/GenBank/DDBJ whole genome shotgun (WGS) entry which is preliminary data.</text>
</comment>
<dbReference type="InterPro" id="IPR006638">
    <property type="entry name" value="Elp3/MiaA/NifB-like_rSAM"/>
</dbReference>
<accession>A0ABS0J513</accession>
<dbReference type="PROSITE" id="PS51918">
    <property type="entry name" value="RADICAL_SAM"/>
    <property type="match status" value="1"/>
</dbReference>
<evidence type="ECO:0000256" key="7">
    <source>
        <dbReference type="ARBA" id="ARBA00022714"/>
    </source>
</evidence>
<protein>
    <recommendedName>
        <fullName evidence="3 13">Biotin synthase</fullName>
        <ecNumber evidence="3 13">2.8.1.6</ecNumber>
    </recommendedName>
</protein>
<dbReference type="InterPro" id="IPR058240">
    <property type="entry name" value="rSAM_sf"/>
</dbReference>
<reference evidence="15 16" key="1">
    <citation type="submission" date="2019-08" db="EMBL/GenBank/DDBJ databases">
        <authorList>
            <person name="Luo N."/>
        </authorList>
    </citation>
    <scope>NUCLEOTIDE SEQUENCE [LARGE SCALE GENOMIC DNA]</scope>
    <source>
        <strain evidence="15 16">NCIMB 9442</strain>
    </source>
</reference>
<dbReference type="SMART" id="SM00729">
    <property type="entry name" value="Elp3"/>
    <property type="match status" value="1"/>
</dbReference>
<dbReference type="PIRSF" id="PIRSF001619">
    <property type="entry name" value="Biotin_synth"/>
    <property type="match status" value="1"/>
</dbReference>
<evidence type="ECO:0000256" key="4">
    <source>
        <dbReference type="ARBA" id="ARBA00022485"/>
    </source>
</evidence>
<evidence type="ECO:0000313" key="16">
    <source>
        <dbReference type="Proteomes" id="UP001194469"/>
    </source>
</evidence>
<keyword evidence="9 13" id="KW-0093">Biotin biosynthesis</keyword>
<name>A0ABS0J513_9BACT</name>
<evidence type="ECO:0000256" key="2">
    <source>
        <dbReference type="ARBA" id="ARBA00010765"/>
    </source>
</evidence>
<feature type="binding site" evidence="13">
    <location>
        <position position="92"/>
    </location>
    <ligand>
        <name>[4Fe-4S] cluster</name>
        <dbReference type="ChEBI" id="CHEBI:49883"/>
        <note>4Fe-4S-S-AdoMet</note>
    </ligand>
</feature>
<dbReference type="SFLD" id="SFLDG01278">
    <property type="entry name" value="biotin_synthase_like"/>
    <property type="match status" value="1"/>
</dbReference>
<keyword evidence="7 13" id="KW-0001">2Fe-2S</keyword>
<organism evidence="15 16">
    <name type="scientific">Nitratidesulfovibrio oxamicus</name>
    <dbReference type="NCBI Taxonomy" id="32016"/>
    <lineage>
        <taxon>Bacteria</taxon>
        <taxon>Pseudomonadati</taxon>
        <taxon>Thermodesulfobacteriota</taxon>
        <taxon>Desulfovibrionia</taxon>
        <taxon>Desulfovibrionales</taxon>
        <taxon>Desulfovibrionaceae</taxon>
        <taxon>Nitratidesulfovibrio</taxon>
    </lineage>
</organism>
<keyword evidence="6 13" id="KW-0949">S-adenosyl-L-methionine</keyword>
<evidence type="ECO:0000313" key="15">
    <source>
        <dbReference type="EMBL" id="MBG3877257.1"/>
    </source>
</evidence>
<comment type="pathway">
    <text evidence="1 13">Cofactor biosynthesis; biotin biosynthesis; biotin from 7,8-diaminononanoate: step 2/2.</text>
</comment>
<keyword evidence="8 13" id="KW-0479">Metal-binding</keyword>
<sequence length="364" mass="38909">MNPLLERLRARLLDTIPPGTETPYASPGHPRTAAAPWSGITGEEALAVARLPVSHILDILAVAQAVRSARKGPLAATCGIVNAKSGRCGEDCAFCAQSSHHDTGAPVHALLGPDALLRHAEELARAGVRRFGIVTSGNALSEREFDAVCHAARLLRDRVDIGLCASLGQLATGSAESENRGERARRLKDAGISSYHHNLETARSFFPQVCTTHPYDDDMATVREAARAGLRTCCGGILGLGETWEHRVELALTLRELDVDSIPLNFLHPVPGTRLGHRSPLPPMEALRAIAVFRLLHPRRDILVCGGREATLGQWQSWVFAAGANGLMVGNYLTTAGRALADDMDMLATLGVGDVSRTGEEARA</sequence>
<comment type="cofactor">
    <cofactor evidence="13">
        <name>[4Fe-4S] cluster</name>
        <dbReference type="ChEBI" id="CHEBI:49883"/>
    </cofactor>
    <text evidence="13">Binds 1 [4Fe-4S] cluster. The cluster is coordinated with 3 cysteines and an exchangeable S-adenosyl-L-methionine.</text>
</comment>
<keyword evidence="4 13" id="KW-0004">4Fe-4S</keyword>
<evidence type="ECO:0000256" key="6">
    <source>
        <dbReference type="ARBA" id="ARBA00022691"/>
    </source>
</evidence>
<comment type="catalytic activity">
    <reaction evidence="12 13">
        <text>(4R,5S)-dethiobiotin + (sulfur carrier)-SH + 2 reduced [2Fe-2S]-[ferredoxin] + 2 S-adenosyl-L-methionine = (sulfur carrier)-H + biotin + 2 5'-deoxyadenosine + 2 L-methionine + 2 oxidized [2Fe-2S]-[ferredoxin]</text>
        <dbReference type="Rhea" id="RHEA:22060"/>
        <dbReference type="Rhea" id="RHEA-COMP:10000"/>
        <dbReference type="Rhea" id="RHEA-COMP:10001"/>
        <dbReference type="Rhea" id="RHEA-COMP:14737"/>
        <dbReference type="Rhea" id="RHEA-COMP:14739"/>
        <dbReference type="ChEBI" id="CHEBI:17319"/>
        <dbReference type="ChEBI" id="CHEBI:29917"/>
        <dbReference type="ChEBI" id="CHEBI:33737"/>
        <dbReference type="ChEBI" id="CHEBI:33738"/>
        <dbReference type="ChEBI" id="CHEBI:57586"/>
        <dbReference type="ChEBI" id="CHEBI:57844"/>
        <dbReference type="ChEBI" id="CHEBI:59789"/>
        <dbReference type="ChEBI" id="CHEBI:64428"/>
        <dbReference type="ChEBI" id="CHEBI:149473"/>
        <dbReference type="EC" id="2.8.1.6"/>
    </reaction>
</comment>
<keyword evidence="11 13" id="KW-0411">Iron-sulfur</keyword>
<gene>
    <name evidence="13 15" type="primary">bioB</name>
    <name evidence="15" type="ORF">FVW20_09570</name>
</gene>
<evidence type="ECO:0000256" key="12">
    <source>
        <dbReference type="ARBA" id="ARBA00051157"/>
    </source>
</evidence>
<dbReference type="Pfam" id="PF04055">
    <property type="entry name" value="Radical_SAM"/>
    <property type="match status" value="1"/>
</dbReference>
<dbReference type="Gene3D" id="3.20.20.70">
    <property type="entry name" value="Aldolase class I"/>
    <property type="match status" value="1"/>
</dbReference>
<evidence type="ECO:0000256" key="1">
    <source>
        <dbReference type="ARBA" id="ARBA00004942"/>
    </source>
</evidence>
<feature type="domain" description="Radical SAM core" evidence="14">
    <location>
        <begin position="70"/>
        <end position="308"/>
    </location>
</feature>
<dbReference type="SMART" id="SM00876">
    <property type="entry name" value="BATS"/>
    <property type="match status" value="1"/>
</dbReference>
<dbReference type="InterPro" id="IPR013785">
    <property type="entry name" value="Aldolase_TIM"/>
</dbReference>
<evidence type="ECO:0000256" key="11">
    <source>
        <dbReference type="ARBA" id="ARBA00023014"/>
    </source>
</evidence>
<evidence type="ECO:0000256" key="13">
    <source>
        <dbReference type="HAMAP-Rule" id="MF_01694"/>
    </source>
</evidence>
<keyword evidence="10 13" id="KW-0408">Iron</keyword>
<dbReference type="PANTHER" id="PTHR22976:SF2">
    <property type="entry name" value="BIOTIN SYNTHASE, MITOCHONDRIAL"/>
    <property type="match status" value="1"/>
</dbReference>
<feature type="binding site" evidence="13">
    <location>
        <position position="95"/>
    </location>
    <ligand>
        <name>[4Fe-4S] cluster</name>
        <dbReference type="ChEBI" id="CHEBI:49883"/>
        <note>4Fe-4S-S-AdoMet</note>
    </ligand>
</feature>
<comment type="cofactor">
    <cofactor evidence="13">
        <name>[2Fe-2S] cluster</name>
        <dbReference type="ChEBI" id="CHEBI:190135"/>
    </cofactor>
    <text evidence="13">Binds 1 [2Fe-2S] cluster. The cluster is coordinated with 3 cysteines and 1 arginine.</text>
</comment>
<evidence type="ECO:0000256" key="9">
    <source>
        <dbReference type="ARBA" id="ARBA00022756"/>
    </source>
</evidence>
<comment type="subunit">
    <text evidence="13">Homodimer.</text>
</comment>